<evidence type="ECO:0000313" key="9">
    <source>
        <dbReference type="EMBL" id="SNR64233.1"/>
    </source>
</evidence>
<evidence type="ECO:0000256" key="3">
    <source>
        <dbReference type="ARBA" id="ARBA00022475"/>
    </source>
</evidence>
<organism evidence="9 10">
    <name type="scientific">Hymenobacter mucosus</name>
    <dbReference type="NCBI Taxonomy" id="1411120"/>
    <lineage>
        <taxon>Bacteria</taxon>
        <taxon>Pseudomonadati</taxon>
        <taxon>Bacteroidota</taxon>
        <taxon>Cytophagia</taxon>
        <taxon>Cytophagales</taxon>
        <taxon>Hymenobacteraceae</taxon>
        <taxon>Hymenobacter</taxon>
    </lineage>
</organism>
<dbReference type="InterPro" id="IPR023090">
    <property type="entry name" value="UPF0702_alpha/beta_dom_sf"/>
</dbReference>
<dbReference type="Pfam" id="PF04239">
    <property type="entry name" value="DUF421"/>
    <property type="match status" value="1"/>
</dbReference>
<dbReference type="InterPro" id="IPR007353">
    <property type="entry name" value="DUF421"/>
</dbReference>
<feature type="transmembrane region" description="Helical" evidence="7">
    <location>
        <begin position="80"/>
        <end position="101"/>
    </location>
</feature>
<dbReference type="Gene3D" id="3.30.240.20">
    <property type="entry name" value="bsu07140 like domains"/>
    <property type="match status" value="1"/>
</dbReference>
<protein>
    <submittedName>
        <fullName evidence="9">Uncharacterized membrane protein YcaP, DUF421 family</fullName>
    </submittedName>
</protein>
<name>A0A238Y0R5_9BACT</name>
<dbReference type="PANTHER" id="PTHR34582:SF6">
    <property type="entry name" value="UPF0702 TRANSMEMBRANE PROTEIN YCAP"/>
    <property type="match status" value="1"/>
</dbReference>
<proteinExistence type="inferred from homology"/>
<feature type="domain" description="YetF C-terminal" evidence="8">
    <location>
        <begin position="102"/>
        <end position="171"/>
    </location>
</feature>
<comment type="subcellular location">
    <subcellularLocation>
        <location evidence="1">Cell membrane</location>
        <topology evidence="1">Multi-pass membrane protein</topology>
    </subcellularLocation>
</comment>
<evidence type="ECO:0000256" key="6">
    <source>
        <dbReference type="ARBA" id="ARBA00023136"/>
    </source>
</evidence>
<evidence type="ECO:0000256" key="4">
    <source>
        <dbReference type="ARBA" id="ARBA00022692"/>
    </source>
</evidence>
<reference evidence="10" key="1">
    <citation type="submission" date="2017-06" db="EMBL/GenBank/DDBJ databases">
        <authorList>
            <person name="Varghese N."/>
            <person name="Submissions S."/>
        </authorList>
    </citation>
    <scope>NUCLEOTIDE SEQUENCE [LARGE SCALE GENOMIC DNA]</scope>
    <source>
        <strain evidence="10">DSM 28041</strain>
    </source>
</reference>
<evidence type="ECO:0000256" key="1">
    <source>
        <dbReference type="ARBA" id="ARBA00004651"/>
    </source>
</evidence>
<dbReference type="AlphaFoldDB" id="A0A238Y0R5"/>
<evidence type="ECO:0000256" key="5">
    <source>
        <dbReference type="ARBA" id="ARBA00022989"/>
    </source>
</evidence>
<comment type="similarity">
    <text evidence="2">Belongs to the UPF0702 family.</text>
</comment>
<dbReference type="PANTHER" id="PTHR34582">
    <property type="entry name" value="UPF0702 TRANSMEMBRANE PROTEIN YCAP"/>
    <property type="match status" value="1"/>
</dbReference>
<dbReference type="EMBL" id="FZNS01000004">
    <property type="protein sequence ID" value="SNR64233.1"/>
    <property type="molecule type" value="Genomic_DNA"/>
</dbReference>
<dbReference type="RefSeq" id="WP_089332867.1">
    <property type="nucleotide sequence ID" value="NZ_FZNS01000004.1"/>
</dbReference>
<evidence type="ECO:0000256" key="2">
    <source>
        <dbReference type="ARBA" id="ARBA00006448"/>
    </source>
</evidence>
<feature type="transmembrane region" description="Helical" evidence="7">
    <location>
        <begin position="20"/>
        <end position="46"/>
    </location>
</feature>
<evidence type="ECO:0000259" key="8">
    <source>
        <dbReference type="Pfam" id="PF04239"/>
    </source>
</evidence>
<sequence>MQQEEFKLFDTMRVILGDVPWSFLIEAVIRVTFLYVLLVVAMRLMGKRMGGQLSRNDMAAMVAMAAAVGVPMQAPDRGLMPPLCIAVIIVVGQRLIAAWTLRSKKFEQASQDDIAILLEDGCLQYSAMESSVLPKERLFAKLRSEGITHLGQVKRVYMEANGNFTILPQEPPQPGLTVLPNWDEEFLADQEKAPDTLACAHCGNVLPSKQASNQVCPHCQHQQWLPAVVG</sequence>
<keyword evidence="10" id="KW-1185">Reference proteome</keyword>
<keyword evidence="6 7" id="KW-0472">Membrane</keyword>
<keyword evidence="3" id="KW-1003">Cell membrane</keyword>
<keyword evidence="5 7" id="KW-1133">Transmembrane helix</keyword>
<evidence type="ECO:0000313" key="10">
    <source>
        <dbReference type="Proteomes" id="UP000198310"/>
    </source>
</evidence>
<gene>
    <name evidence="9" type="ORF">SAMN06269173_104515</name>
</gene>
<dbReference type="GO" id="GO:0005886">
    <property type="term" value="C:plasma membrane"/>
    <property type="evidence" value="ECO:0007669"/>
    <property type="project" value="UniProtKB-SubCell"/>
</dbReference>
<evidence type="ECO:0000256" key="7">
    <source>
        <dbReference type="SAM" id="Phobius"/>
    </source>
</evidence>
<keyword evidence="4 7" id="KW-0812">Transmembrane</keyword>
<dbReference type="Proteomes" id="UP000198310">
    <property type="component" value="Unassembled WGS sequence"/>
</dbReference>
<accession>A0A238Y0R5</accession>